<dbReference type="AlphaFoldDB" id="A0A7C8U6N5"/>
<sequence length="440" mass="47444">MYRPVLLFLGFITLSAALPQTRPPTTSTTAAAYTSPTPSLTTSTTQQNPQDQVIHDIIDTVTCTDPESGTTTTYESHDINVDVTTTVNNNDNNNSNSNINPQPPKEEHTHKLSKRGNCLPRTQQQYLDYYEDPPSLGQMFRPSTGGGGGGNINVPIGIHYSQFGNVNRPGGAGAGAGAVGNRRDSHISNIENLAAEPSVEGSIGQGVAVHDGNNDDDDDDDDDDDGGGDGIEENHDFDLRMDEFGTGLEPDALDFERGIVEVRRGVGGGVNGGYGRGGGGGRARLLAGRFGDVVHDALEEYAAANRRQDQEEEEEKEDTSPLQRAHSRPEEPNPINLDDSQYSVIDQETIDEMRRAVMDELASVYGNIGIDIGDYGDGENGENGAGRDLERFPDTTDIPLQSVPTGQENEFPSVGEETMRLFWGDGRAPGPDFGWPPRRV</sequence>
<feature type="region of interest" description="Disordered" evidence="1">
    <location>
        <begin position="304"/>
        <end position="341"/>
    </location>
</feature>
<protein>
    <submittedName>
        <fullName evidence="3">Uncharacterized protein</fullName>
    </submittedName>
</protein>
<evidence type="ECO:0000256" key="2">
    <source>
        <dbReference type="SAM" id="SignalP"/>
    </source>
</evidence>
<reference evidence="3 4" key="1">
    <citation type="submission" date="2019-06" db="EMBL/GenBank/DDBJ databases">
        <authorList>
            <person name="Palmer J.M."/>
        </authorList>
    </citation>
    <scope>NUCLEOTIDE SEQUENCE [LARGE SCALE GENOMIC DNA]</scope>
    <source>
        <strain evidence="3 4">TWF106</strain>
    </source>
</reference>
<feature type="compositionally biased region" description="Low complexity" evidence="1">
    <location>
        <begin position="84"/>
        <end position="100"/>
    </location>
</feature>
<feature type="chain" id="PRO_5028853637" evidence="2">
    <location>
        <begin position="18"/>
        <end position="440"/>
    </location>
</feature>
<feature type="compositionally biased region" description="Basic and acidic residues" evidence="1">
    <location>
        <begin position="232"/>
        <end position="243"/>
    </location>
</feature>
<proteinExistence type="predicted"/>
<evidence type="ECO:0000313" key="4">
    <source>
        <dbReference type="Proteomes" id="UP000472727"/>
    </source>
</evidence>
<name>A0A7C8U6N5_ORBOL</name>
<feature type="region of interest" description="Disordered" evidence="1">
    <location>
        <begin position="84"/>
        <end position="113"/>
    </location>
</feature>
<organism evidence="3 4">
    <name type="scientific">Orbilia oligospora</name>
    <name type="common">Nematode-trapping fungus</name>
    <name type="synonym">Arthrobotrys oligospora</name>
    <dbReference type="NCBI Taxonomy" id="2813651"/>
    <lineage>
        <taxon>Eukaryota</taxon>
        <taxon>Fungi</taxon>
        <taxon>Dikarya</taxon>
        <taxon>Ascomycota</taxon>
        <taxon>Pezizomycotina</taxon>
        <taxon>Orbiliomycetes</taxon>
        <taxon>Orbiliales</taxon>
        <taxon>Orbiliaceae</taxon>
        <taxon>Orbilia</taxon>
    </lineage>
</organism>
<comment type="caution">
    <text evidence="3">The sequence shown here is derived from an EMBL/GenBank/DDBJ whole genome shotgun (WGS) entry which is preliminary data.</text>
</comment>
<feature type="region of interest" description="Disordered" evidence="1">
    <location>
        <begin position="19"/>
        <end position="48"/>
    </location>
</feature>
<feature type="compositionally biased region" description="Polar residues" evidence="1">
    <location>
        <begin position="398"/>
        <end position="410"/>
    </location>
</feature>
<feature type="region of interest" description="Disordered" evidence="1">
    <location>
        <begin position="392"/>
        <end position="413"/>
    </location>
</feature>
<feature type="signal peptide" evidence="2">
    <location>
        <begin position="1"/>
        <end position="17"/>
    </location>
</feature>
<gene>
    <name evidence="3" type="ORF">TWF106_004532</name>
</gene>
<accession>A0A7C8U6N5</accession>
<dbReference type="EMBL" id="WIWS01000204">
    <property type="protein sequence ID" value="KAF3198598.1"/>
    <property type="molecule type" value="Genomic_DNA"/>
</dbReference>
<feature type="region of interest" description="Disordered" evidence="1">
    <location>
        <begin position="194"/>
        <end position="243"/>
    </location>
</feature>
<feature type="compositionally biased region" description="Acidic residues" evidence="1">
    <location>
        <begin position="214"/>
        <end position="231"/>
    </location>
</feature>
<dbReference type="Proteomes" id="UP000472727">
    <property type="component" value="Unassembled WGS sequence"/>
</dbReference>
<evidence type="ECO:0000256" key="1">
    <source>
        <dbReference type="SAM" id="MobiDB-lite"/>
    </source>
</evidence>
<evidence type="ECO:0000313" key="3">
    <source>
        <dbReference type="EMBL" id="KAF3198598.1"/>
    </source>
</evidence>
<keyword evidence="2" id="KW-0732">Signal</keyword>